<accession>A0A059AHP9</accession>
<evidence type="ECO:0000313" key="1">
    <source>
        <dbReference type="EMBL" id="KCW52900.1"/>
    </source>
</evidence>
<dbReference type="InParanoid" id="A0A059AHP9"/>
<sequence>MKSALVHEGGEGTFIASSPVWLDHFDPNGQNYNMASFIPSSSMTAARISCYVELSTVRRSDAQQKL</sequence>
<dbReference type="Gramene" id="KCW52900">
    <property type="protein sequence ID" value="KCW52900"/>
    <property type="gene ID" value="EUGRSUZ_J02220"/>
</dbReference>
<gene>
    <name evidence="1" type="ORF">EUGRSUZ_J02220</name>
</gene>
<reference evidence="1" key="1">
    <citation type="submission" date="2013-07" db="EMBL/GenBank/DDBJ databases">
        <title>The genome of Eucalyptus grandis.</title>
        <authorList>
            <person name="Schmutz J."/>
            <person name="Hayes R."/>
            <person name="Myburg A."/>
            <person name="Tuskan G."/>
            <person name="Grattapaglia D."/>
            <person name="Rokhsar D.S."/>
        </authorList>
    </citation>
    <scope>NUCLEOTIDE SEQUENCE</scope>
    <source>
        <tissue evidence="1">Leaf extractions</tissue>
    </source>
</reference>
<dbReference type="AlphaFoldDB" id="A0A059AHP9"/>
<organism evidence="1">
    <name type="scientific">Eucalyptus grandis</name>
    <name type="common">Flooded gum</name>
    <dbReference type="NCBI Taxonomy" id="71139"/>
    <lineage>
        <taxon>Eukaryota</taxon>
        <taxon>Viridiplantae</taxon>
        <taxon>Streptophyta</taxon>
        <taxon>Embryophyta</taxon>
        <taxon>Tracheophyta</taxon>
        <taxon>Spermatophyta</taxon>
        <taxon>Magnoliopsida</taxon>
        <taxon>eudicotyledons</taxon>
        <taxon>Gunneridae</taxon>
        <taxon>Pentapetalae</taxon>
        <taxon>rosids</taxon>
        <taxon>malvids</taxon>
        <taxon>Myrtales</taxon>
        <taxon>Myrtaceae</taxon>
        <taxon>Myrtoideae</taxon>
        <taxon>Eucalypteae</taxon>
        <taxon>Eucalyptus</taxon>
    </lineage>
</organism>
<dbReference type="EMBL" id="KK198762">
    <property type="protein sequence ID" value="KCW52900.1"/>
    <property type="molecule type" value="Genomic_DNA"/>
</dbReference>
<proteinExistence type="predicted"/>
<name>A0A059AHP9_EUCGR</name>
<protein>
    <submittedName>
        <fullName evidence="1">Uncharacterized protein</fullName>
    </submittedName>
</protein>